<dbReference type="InParanoid" id="A0A7N2LS44"/>
<protein>
    <recommendedName>
        <fullName evidence="1">Reverse transcriptase zinc-binding domain-containing protein</fullName>
    </recommendedName>
</protein>
<dbReference type="Gramene" id="QL05p052024:mrna">
    <property type="protein sequence ID" value="QL05p052024:mrna"/>
    <property type="gene ID" value="QL05p052024"/>
</dbReference>
<reference evidence="2 3" key="1">
    <citation type="journal article" date="2016" name="G3 (Bethesda)">
        <title>First Draft Assembly and Annotation of the Genome of a California Endemic Oak Quercus lobata Nee (Fagaceae).</title>
        <authorList>
            <person name="Sork V.L."/>
            <person name="Fitz-Gibbon S.T."/>
            <person name="Puiu D."/>
            <person name="Crepeau M."/>
            <person name="Gugger P.F."/>
            <person name="Sherman R."/>
            <person name="Stevens K."/>
            <person name="Langley C.H."/>
            <person name="Pellegrini M."/>
            <person name="Salzberg S.L."/>
        </authorList>
    </citation>
    <scope>NUCLEOTIDE SEQUENCE [LARGE SCALE GENOMIC DNA]</scope>
    <source>
        <strain evidence="2 3">cv. SW786</strain>
    </source>
</reference>
<organism evidence="2 3">
    <name type="scientific">Quercus lobata</name>
    <name type="common">Valley oak</name>
    <dbReference type="NCBI Taxonomy" id="97700"/>
    <lineage>
        <taxon>Eukaryota</taxon>
        <taxon>Viridiplantae</taxon>
        <taxon>Streptophyta</taxon>
        <taxon>Embryophyta</taxon>
        <taxon>Tracheophyta</taxon>
        <taxon>Spermatophyta</taxon>
        <taxon>Magnoliopsida</taxon>
        <taxon>eudicotyledons</taxon>
        <taxon>Gunneridae</taxon>
        <taxon>Pentapetalae</taxon>
        <taxon>rosids</taxon>
        <taxon>fabids</taxon>
        <taxon>Fagales</taxon>
        <taxon>Fagaceae</taxon>
        <taxon>Quercus</taxon>
    </lineage>
</organism>
<proteinExistence type="predicted"/>
<evidence type="ECO:0000313" key="3">
    <source>
        <dbReference type="Proteomes" id="UP000594261"/>
    </source>
</evidence>
<reference evidence="2" key="2">
    <citation type="submission" date="2021-01" db="UniProtKB">
        <authorList>
            <consortium name="EnsemblPlants"/>
        </authorList>
    </citation>
    <scope>IDENTIFICATION</scope>
</reference>
<dbReference type="Proteomes" id="UP000594261">
    <property type="component" value="Chromosome 5"/>
</dbReference>
<evidence type="ECO:0000313" key="2">
    <source>
        <dbReference type="EnsemblPlants" id="QL05p052024:mrna"/>
    </source>
</evidence>
<keyword evidence="3" id="KW-1185">Reference proteome</keyword>
<accession>A0A7N2LS44</accession>
<dbReference type="EMBL" id="LRBV02000005">
    <property type="status" value="NOT_ANNOTATED_CDS"/>
    <property type="molecule type" value="Genomic_DNA"/>
</dbReference>
<feature type="domain" description="Reverse transcriptase zinc-binding" evidence="1">
    <location>
        <begin position="75"/>
        <end position="142"/>
    </location>
</feature>
<dbReference type="OMA" id="PRCAICH"/>
<dbReference type="AlphaFoldDB" id="A0A7N2LS44"/>
<dbReference type="InterPro" id="IPR026960">
    <property type="entry name" value="RVT-Znf"/>
</dbReference>
<dbReference type="EnsemblPlants" id="QL05p052024:mrna">
    <property type="protein sequence ID" value="QL05p052024:mrna"/>
    <property type="gene ID" value="QL05p052024"/>
</dbReference>
<evidence type="ECO:0000259" key="1">
    <source>
        <dbReference type="Pfam" id="PF13966"/>
    </source>
</evidence>
<sequence>MSFKKSCLFNLRLCIRFFSYPIPNTDIAKPKIDIISSSLLKKAFRGLVRLSNNSKSPLTTMVGSWDHSKAGVFGRVWKSIWTLNTPPKVRNFLWRACSNILPTRDNLHRRKLQVEPRCAICHQPRETVCHTLWECPLARNVWALVKGKIQKSVNQASDFLELTRSMLERLPKEEMERWSVIAWAIWNARNRFCFENLQTQPEIILRGAISFLHEYQELVAQQRTI</sequence>
<name>A0A7N2LS44_QUELO</name>
<dbReference type="Pfam" id="PF13966">
    <property type="entry name" value="zf-RVT"/>
    <property type="match status" value="1"/>
</dbReference>